<feature type="transmembrane region" description="Helical" evidence="2">
    <location>
        <begin position="12"/>
        <end position="30"/>
    </location>
</feature>
<reference evidence="3 4" key="1">
    <citation type="journal article" date="2024" name="Commun. Biol.">
        <title>Comparative genomic analysis of thermophilic fungi reveals convergent evolutionary adaptations and gene losses.</title>
        <authorList>
            <person name="Steindorff A.S."/>
            <person name="Aguilar-Pontes M.V."/>
            <person name="Robinson A.J."/>
            <person name="Andreopoulos B."/>
            <person name="LaButti K."/>
            <person name="Kuo A."/>
            <person name="Mondo S."/>
            <person name="Riley R."/>
            <person name="Otillar R."/>
            <person name="Haridas S."/>
            <person name="Lipzen A."/>
            <person name="Grimwood J."/>
            <person name="Schmutz J."/>
            <person name="Clum A."/>
            <person name="Reid I.D."/>
            <person name="Moisan M.C."/>
            <person name="Butler G."/>
            <person name="Nguyen T.T.M."/>
            <person name="Dewar K."/>
            <person name="Conant G."/>
            <person name="Drula E."/>
            <person name="Henrissat B."/>
            <person name="Hansel C."/>
            <person name="Singer S."/>
            <person name="Hutchinson M.I."/>
            <person name="de Vries R.P."/>
            <person name="Natvig D.O."/>
            <person name="Powell A.J."/>
            <person name="Tsang A."/>
            <person name="Grigoriev I.V."/>
        </authorList>
    </citation>
    <scope>NUCLEOTIDE SEQUENCE [LARGE SCALE GENOMIC DNA]</scope>
    <source>
        <strain evidence="3 4">ATCC 24622</strain>
    </source>
</reference>
<gene>
    <name evidence="3" type="ORF">VTK73DRAFT_4408</name>
</gene>
<name>A0ABR3V989_9PEZI</name>
<keyword evidence="4" id="KW-1185">Reference proteome</keyword>
<sequence length="121" mass="13743">MQRGGCLPLPFIFIFIFIFFFIFILFFSFFSSRRPKLAVLPSQGFGLLVPVAFVEPHPSIPPSIHTVLPAPKSSTDERHGASRAQQAEPATHRRTRTRSIARYLFFSRPLPRPPSDVLFAE</sequence>
<evidence type="ECO:0000256" key="2">
    <source>
        <dbReference type="SAM" id="Phobius"/>
    </source>
</evidence>
<protein>
    <submittedName>
        <fullName evidence="3">Uncharacterized protein</fullName>
    </submittedName>
</protein>
<proteinExistence type="predicted"/>
<organism evidence="3 4">
    <name type="scientific">Phialemonium thermophilum</name>
    <dbReference type="NCBI Taxonomy" id="223376"/>
    <lineage>
        <taxon>Eukaryota</taxon>
        <taxon>Fungi</taxon>
        <taxon>Dikarya</taxon>
        <taxon>Ascomycota</taxon>
        <taxon>Pezizomycotina</taxon>
        <taxon>Sordariomycetes</taxon>
        <taxon>Sordariomycetidae</taxon>
        <taxon>Cephalothecales</taxon>
        <taxon>Cephalothecaceae</taxon>
        <taxon>Phialemonium</taxon>
    </lineage>
</organism>
<evidence type="ECO:0000313" key="4">
    <source>
        <dbReference type="Proteomes" id="UP001586593"/>
    </source>
</evidence>
<evidence type="ECO:0000313" key="3">
    <source>
        <dbReference type="EMBL" id="KAL1838281.1"/>
    </source>
</evidence>
<comment type="caution">
    <text evidence="3">The sequence shown here is derived from an EMBL/GenBank/DDBJ whole genome shotgun (WGS) entry which is preliminary data.</text>
</comment>
<dbReference type="Proteomes" id="UP001586593">
    <property type="component" value="Unassembled WGS sequence"/>
</dbReference>
<keyword evidence="2" id="KW-0812">Transmembrane</keyword>
<evidence type="ECO:0000256" key="1">
    <source>
        <dbReference type="SAM" id="MobiDB-lite"/>
    </source>
</evidence>
<accession>A0ABR3V989</accession>
<keyword evidence="2" id="KW-1133">Transmembrane helix</keyword>
<dbReference type="EMBL" id="JAZHXJ010002501">
    <property type="protein sequence ID" value="KAL1838281.1"/>
    <property type="molecule type" value="Genomic_DNA"/>
</dbReference>
<feature type="region of interest" description="Disordered" evidence="1">
    <location>
        <begin position="65"/>
        <end position="96"/>
    </location>
</feature>
<keyword evidence="2" id="KW-0472">Membrane</keyword>